<dbReference type="AlphaFoldDB" id="A0A0C3CB68"/>
<keyword evidence="2" id="KW-1185">Reference proteome</keyword>
<proteinExistence type="predicted"/>
<name>A0A0C3CB68_HEBCY</name>
<dbReference type="Proteomes" id="UP000053424">
    <property type="component" value="Unassembled WGS sequence"/>
</dbReference>
<evidence type="ECO:0000313" key="1">
    <source>
        <dbReference type="EMBL" id="KIM40861.1"/>
    </source>
</evidence>
<reference evidence="1 2" key="1">
    <citation type="submission" date="2014-04" db="EMBL/GenBank/DDBJ databases">
        <authorList>
            <consortium name="DOE Joint Genome Institute"/>
            <person name="Kuo A."/>
            <person name="Gay G."/>
            <person name="Dore J."/>
            <person name="Kohler A."/>
            <person name="Nagy L.G."/>
            <person name="Floudas D."/>
            <person name="Copeland A."/>
            <person name="Barry K.W."/>
            <person name="Cichocki N."/>
            <person name="Veneault-Fourrey C."/>
            <person name="LaButti K."/>
            <person name="Lindquist E.A."/>
            <person name="Lipzen A."/>
            <person name="Lundell T."/>
            <person name="Morin E."/>
            <person name="Murat C."/>
            <person name="Sun H."/>
            <person name="Tunlid A."/>
            <person name="Henrissat B."/>
            <person name="Grigoriev I.V."/>
            <person name="Hibbett D.S."/>
            <person name="Martin F."/>
            <person name="Nordberg H.P."/>
            <person name="Cantor M.N."/>
            <person name="Hua S.X."/>
        </authorList>
    </citation>
    <scope>NUCLEOTIDE SEQUENCE [LARGE SCALE GENOMIC DNA]</scope>
    <source>
        <strain evidence="2">h7</strain>
    </source>
</reference>
<organism evidence="1 2">
    <name type="scientific">Hebeloma cylindrosporum</name>
    <dbReference type="NCBI Taxonomy" id="76867"/>
    <lineage>
        <taxon>Eukaryota</taxon>
        <taxon>Fungi</taxon>
        <taxon>Dikarya</taxon>
        <taxon>Basidiomycota</taxon>
        <taxon>Agaricomycotina</taxon>
        <taxon>Agaricomycetes</taxon>
        <taxon>Agaricomycetidae</taxon>
        <taxon>Agaricales</taxon>
        <taxon>Agaricineae</taxon>
        <taxon>Hymenogastraceae</taxon>
        <taxon>Hebeloma</taxon>
    </lineage>
</organism>
<dbReference type="EMBL" id="KN831781">
    <property type="protein sequence ID" value="KIM40861.1"/>
    <property type="molecule type" value="Genomic_DNA"/>
</dbReference>
<sequence length="55" mass="6075">MEAGLYIEGDGWPSLRLNSGKDSKSKERHINPPFLEVLANINTSIPVGDRTFTTT</sequence>
<protein>
    <submittedName>
        <fullName evidence="1">Uncharacterized protein</fullName>
    </submittedName>
</protein>
<accession>A0A0C3CB68</accession>
<dbReference type="HOGENOM" id="CLU_3032564_0_0_1"/>
<reference evidence="2" key="2">
    <citation type="submission" date="2015-01" db="EMBL/GenBank/DDBJ databases">
        <title>Evolutionary Origins and Diversification of the Mycorrhizal Mutualists.</title>
        <authorList>
            <consortium name="DOE Joint Genome Institute"/>
            <consortium name="Mycorrhizal Genomics Consortium"/>
            <person name="Kohler A."/>
            <person name="Kuo A."/>
            <person name="Nagy L.G."/>
            <person name="Floudas D."/>
            <person name="Copeland A."/>
            <person name="Barry K.W."/>
            <person name="Cichocki N."/>
            <person name="Veneault-Fourrey C."/>
            <person name="LaButti K."/>
            <person name="Lindquist E.A."/>
            <person name="Lipzen A."/>
            <person name="Lundell T."/>
            <person name="Morin E."/>
            <person name="Murat C."/>
            <person name="Riley R."/>
            <person name="Ohm R."/>
            <person name="Sun H."/>
            <person name="Tunlid A."/>
            <person name="Henrissat B."/>
            <person name="Grigoriev I.V."/>
            <person name="Hibbett D.S."/>
            <person name="Martin F."/>
        </authorList>
    </citation>
    <scope>NUCLEOTIDE SEQUENCE [LARGE SCALE GENOMIC DNA]</scope>
    <source>
        <strain evidence="2">h7</strain>
    </source>
</reference>
<gene>
    <name evidence="1" type="ORF">M413DRAFT_445646</name>
</gene>
<evidence type="ECO:0000313" key="2">
    <source>
        <dbReference type="Proteomes" id="UP000053424"/>
    </source>
</evidence>